<dbReference type="PANTHER" id="PTHR22926">
    <property type="entry name" value="PHOSPHO-N-ACETYLMURAMOYL-PENTAPEPTIDE-TRANSFERASE"/>
    <property type="match status" value="1"/>
</dbReference>
<feature type="transmembrane region" description="Helical" evidence="8">
    <location>
        <begin position="142"/>
        <end position="164"/>
    </location>
</feature>
<keyword evidence="2" id="KW-1003">Cell membrane</keyword>
<evidence type="ECO:0000256" key="3">
    <source>
        <dbReference type="ARBA" id="ARBA00022679"/>
    </source>
</evidence>
<evidence type="ECO:0000256" key="7">
    <source>
        <dbReference type="SAM" id="MobiDB-lite"/>
    </source>
</evidence>
<feature type="transmembrane region" description="Helical" evidence="8">
    <location>
        <begin position="47"/>
        <end position="68"/>
    </location>
</feature>
<dbReference type="EMBL" id="BAABRO010000023">
    <property type="protein sequence ID" value="GAA5510493.1"/>
    <property type="molecule type" value="Genomic_DNA"/>
</dbReference>
<keyword evidence="10" id="KW-1185">Reference proteome</keyword>
<evidence type="ECO:0000256" key="2">
    <source>
        <dbReference type="ARBA" id="ARBA00022475"/>
    </source>
</evidence>
<dbReference type="PANTHER" id="PTHR22926:SF3">
    <property type="entry name" value="UNDECAPRENYL-PHOSPHATE ALPHA-N-ACETYLGLUCOSAMINYL 1-PHOSPHATE TRANSFERASE"/>
    <property type="match status" value="1"/>
</dbReference>
<feature type="region of interest" description="Disordered" evidence="7">
    <location>
        <begin position="498"/>
        <end position="529"/>
    </location>
</feature>
<reference evidence="9 10" key="1">
    <citation type="submission" date="2024-02" db="EMBL/GenBank/DDBJ databases">
        <title>Rhodopirellula caenicola NBRC 110016.</title>
        <authorList>
            <person name="Ichikawa N."/>
            <person name="Katano-Makiyama Y."/>
            <person name="Hidaka K."/>
        </authorList>
    </citation>
    <scope>NUCLEOTIDE SEQUENCE [LARGE SCALE GENOMIC DNA]</scope>
    <source>
        <strain evidence="9 10">NBRC 110016</strain>
    </source>
</reference>
<sequence length="529" mass="57647">MNWLLLACLTISLVSALLLVPMVRALAIRCGMIDKPDSERKLHRVPIALGGGVAVFASLLVGFVSTVLIDRNFNDFSLGYFNPSWYVLIFAAAAVLVVGLIDDRWPLRGRQKLLFQCLIVASVVGSGTVIRQINLMGFEISLGNLAFPITMLWLLIAINALNLIDGADGMATTVGCIVCAGLGFLSSRSGINLTAVLCFSLSGALLGFLAFNRPPATIYLGDAGSMMIGFFVGVLAIWSNTKESTVLASAPVAILALPLFDSTAAILRRWLTGRSIYITDRAHLHHLLQAKYGSLGMLAVVAGLCLITSTLAYVSTYYSLPWLSIVGVILALGTLIFTRSFGHAESKLLVTRAIHFCHSFSTSPIVCEEKKQHRKHALQGSGSWDTVWEPIVELAQSHDLASVKIDLNLAWLHEGYHASWHSVRLPEKSHQLTMCVPLFTRRTKDGSELVIGRLEMVAPAKSPHVYSHIASFIEQLNELNPQIDYVIESLEKQPAVDSGAFFWPKPTSPARPSKHEKEDSDDKAALSSL</sequence>
<evidence type="ECO:0000256" key="5">
    <source>
        <dbReference type="ARBA" id="ARBA00022989"/>
    </source>
</evidence>
<evidence type="ECO:0000313" key="9">
    <source>
        <dbReference type="EMBL" id="GAA5510493.1"/>
    </source>
</evidence>
<dbReference type="CDD" id="cd06853">
    <property type="entry name" value="GT_WecA_like"/>
    <property type="match status" value="1"/>
</dbReference>
<comment type="subcellular location">
    <subcellularLocation>
        <location evidence="1">Cell membrane</location>
        <topology evidence="1">Multi-pass membrane protein</topology>
    </subcellularLocation>
</comment>
<keyword evidence="3 9" id="KW-0808">Transferase</keyword>
<evidence type="ECO:0000313" key="10">
    <source>
        <dbReference type="Proteomes" id="UP001416858"/>
    </source>
</evidence>
<comment type="caution">
    <text evidence="9">The sequence shown here is derived from an EMBL/GenBank/DDBJ whole genome shotgun (WGS) entry which is preliminary data.</text>
</comment>
<feature type="transmembrane region" description="Helical" evidence="8">
    <location>
        <begin position="218"/>
        <end position="238"/>
    </location>
</feature>
<feature type="compositionally biased region" description="Basic and acidic residues" evidence="7">
    <location>
        <begin position="513"/>
        <end position="529"/>
    </location>
</feature>
<dbReference type="Proteomes" id="UP001416858">
    <property type="component" value="Unassembled WGS sequence"/>
</dbReference>
<feature type="transmembrane region" description="Helical" evidence="8">
    <location>
        <begin position="250"/>
        <end position="271"/>
    </location>
</feature>
<protein>
    <submittedName>
        <fullName evidence="9">Undecaprenyl-phosphate alpha-N-acetylglucosaminyl 1-phosphate transferase</fullName>
    </submittedName>
</protein>
<feature type="transmembrane region" description="Helical" evidence="8">
    <location>
        <begin position="292"/>
        <end position="314"/>
    </location>
</feature>
<keyword evidence="4 8" id="KW-0812">Transmembrane</keyword>
<dbReference type="InterPro" id="IPR000715">
    <property type="entry name" value="Glycosyl_transferase_4"/>
</dbReference>
<keyword evidence="5 8" id="KW-1133">Transmembrane helix</keyword>
<feature type="transmembrane region" description="Helical" evidence="8">
    <location>
        <begin position="191"/>
        <end position="211"/>
    </location>
</feature>
<evidence type="ECO:0000256" key="1">
    <source>
        <dbReference type="ARBA" id="ARBA00004651"/>
    </source>
</evidence>
<evidence type="ECO:0000256" key="4">
    <source>
        <dbReference type="ARBA" id="ARBA00022692"/>
    </source>
</evidence>
<proteinExistence type="predicted"/>
<organism evidence="9 10">
    <name type="scientific">Novipirellula caenicola</name>
    <dbReference type="NCBI Taxonomy" id="1536901"/>
    <lineage>
        <taxon>Bacteria</taxon>
        <taxon>Pseudomonadati</taxon>
        <taxon>Planctomycetota</taxon>
        <taxon>Planctomycetia</taxon>
        <taxon>Pirellulales</taxon>
        <taxon>Pirellulaceae</taxon>
        <taxon>Novipirellula</taxon>
    </lineage>
</organism>
<dbReference type="RefSeq" id="WP_345688449.1">
    <property type="nucleotide sequence ID" value="NZ_BAABRO010000023.1"/>
</dbReference>
<name>A0ABP9VZH4_9BACT</name>
<evidence type="ECO:0000256" key="8">
    <source>
        <dbReference type="SAM" id="Phobius"/>
    </source>
</evidence>
<feature type="transmembrane region" description="Helical" evidence="8">
    <location>
        <begin position="113"/>
        <end position="130"/>
    </location>
</feature>
<keyword evidence="6 8" id="KW-0472">Membrane</keyword>
<feature type="transmembrane region" description="Helical" evidence="8">
    <location>
        <begin position="80"/>
        <end position="101"/>
    </location>
</feature>
<feature type="transmembrane region" description="Helical" evidence="8">
    <location>
        <begin position="320"/>
        <end position="338"/>
    </location>
</feature>
<dbReference type="Pfam" id="PF00953">
    <property type="entry name" value="Glycos_transf_4"/>
    <property type="match status" value="1"/>
</dbReference>
<evidence type="ECO:0000256" key="6">
    <source>
        <dbReference type="ARBA" id="ARBA00023136"/>
    </source>
</evidence>
<gene>
    <name evidence="9" type="primary">wecA_2</name>
    <name evidence="9" type="ORF">Rcae01_06001</name>
</gene>
<accession>A0ABP9VZH4</accession>
<dbReference type="GO" id="GO:0016740">
    <property type="term" value="F:transferase activity"/>
    <property type="evidence" value="ECO:0007669"/>
    <property type="project" value="UniProtKB-KW"/>
</dbReference>